<dbReference type="PANTHER" id="PTHR21230:SF84">
    <property type="entry name" value="VESICLE TRANSPORT V-SNARE N-TERMINAL DOMAIN-CONTAINING PROTEIN"/>
    <property type="match status" value="1"/>
</dbReference>
<dbReference type="GO" id="GO:0005484">
    <property type="term" value="F:SNAP receptor activity"/>
    <property type="evidence" value="ECO:0007669"/>
    <property type="project" value="TreeGrafter"/>
</dbReference>
<evidence type="ECO:0000256" key="9">
    <source>
        <dbReference type="SAM" id="Phobius"/>
    </source>
</evidence>
<dbReference type="GO" id="GO:0005789">
    <property type="term" value="C:endoplasmic reticulum membrane"/>
    <property type="evidence" value="ECO:0007669"/>
    <property type="project" value="TreeGrafter"/>
</dbReference>
<dbReference type="GO" id="GO:0006886">
    <property type="term" value="P:intracellular protein transport"/>
    <property type="evidence" value="ECO:0007669"/>
    <property type="project" value="InterPro"/>
</dbReference>
<keyword evidence="3" id="KW-0813">Transport</keyword>
<dbReference type="Gene3D" id="1.20.5.110">
    <property type="match status" value="1"/>
</dbReference>
<evidence type="ECO:0000256" key="2">
    <source>
        <dbReference type="ARBA" id="ARBA00006108"/>
    </source>
</evidence>
<dbReference type="GO" id="GO:0000149">
    <property type="term" value="F:SNARE binding"/>
    <property type="evidence" value="ECO:0007669"/>
    <property type="project" value="TreeGrafter"/>
</dbReference>
<organism evidence="11 12">
    <name type="scientific">Tribonema minus</name>
    <dbReference type="NCBI Taxonomy" id="303371"/>
    <lineage>
        <taxon>Eukaryota</taxon>
        <taxon>Sar</taxon>
        <taxon>Stramenopiles</taxon>
        <taxon>Ochrophyta</taxon>
        <taxon>PX clade</taxon>
        <taxon>Xanthophyceae</taxon>
        <taxon>Tribonematales</taxon>
        <taxon>Tribonemataceae</taxon>
        <taxon>Tribonema</taxon>
    </lineage>
</organism>
<evidence type="ECO:0000256" key="6">
    <source>
        <dbReference type="ARBA" id="ARBA00022989"/>
    </source>
</evidence>
<dbReference type="OrthoDB" id="430637at2759"/>
<dbReference type="GO" id="GO:0006906">
    <property type="term" value="P:vesicle fusion"/>
    <property type="evidence" value="ECO:0007669"/>
    <property type="project" value="TreeGrafter"/>
</dbReference>
<keyword evidence="6 9" id="KW-1133">Transmembrane helix</keyword>
<comment type="subcellular location">
    <subcellularLocation>
        <location evidence="1">Membrane</location>
        <topology evidence="1">Single-pass type IV membrane protein</topology>
    </subcellularLocation>
</comment>
<evidence type="ECO:0000256" key="7">
    <source>
        <dbReference type="ARBA" id="ARBA00023054"/>
    </source>
</evidence>
<dbReference type="CDD" id="cd15862">
    <property type="entry name" value="SNARE_Vti1"/>
    <property type="match status" value="1"/>
</dbReference>
<keyword evidence="11" id="KW-0675">Receptor</keyword>
<evidence type="ECO:0000259" key="10">
    <source>
        <dbReference type="Pfam" id="PF05008"/>
    </source>
</evidence>
<evidence type="ECO:0000256" key="5">
    <source>
        <dbReference type="ARBA" id="ARBA00022927"/>
    </source>
</evidence>
<dbReference type="Proteomes" id="UP000664859">
    <property type="component" value="Unassembled WGS sequence"/>
</dbReference>
<dbReference type="Pfam" id="PF12352">
    <property type="entry name" value="V-SNARE_C"/>
    <property type="match status" value="1"/>
</dbReference>
<dbReference type="GO" id="GO:0031902">
    <property type="term" value="C:late endosome membrane"/>
    <property type="evidence" value="ECO:0007669"/>
    <property type="project" value="TreeGrafter"/>
</dbReference>
<comment type="similarity">
    <text evidence="2">Belongs to the VTI1 family.</text>
</comment>
<dbReference type="InterPro" id="IPR038407">
    <property type="entry name" value="v-SNARE_N_sf"/>
</dbReference>
<evidence type="ECO:0000256" key="4">
    <source>
        <dbReference type="ARBA" id="ARBA00022692"/>
    </source>
</evidence>
<dbReference type="GO" id="GO:0031201">
    <property type="term" value="C:SNARE complex"/>
    <property type="evidence" value="ECO:0007669"/>
    <property type="project" value="TreeGrafter"/>
</dbReference>
<dbReference type="PANTHER" id="PTHR21230">
    <property type="entry name" value="VESICLE TRANSPORT V-SNARE PROTEIN VTI1-RELATED"/>
    <property type="match status" value="1"/>
</dbReference>
<gene>
    <name evidence="11" type="ORF">JKP88DRAFT_268358</name>
</gene>
<feature type="domain" description="Vesicle transport v-SNARE N-terminal" evidence="10">
    <location>
        <begin position="1"/>
        <end position="93"/>
    </location>
</feature>
<dbReference type="InterPro" id="IPR010989">
    <property type="entry name" value="SNARE"/>
</dbReference>
<name>A0A836CJ32_9STRA</name>
<accession>A0A836CJ32</accession>
<dbReference type="SUPFAM" id="SSF47661">
    <property type="entry name" value="t-snare proteins"/>
    <property type="match status" value="1"/>
</dbReference>
<dbReference type="GO" id="GO:0012507">
    <property type="term" value="C:ER to Golgi transport vesicle membrane"/>
    <property type="evidence" value="ECO:0007669"/>
    <property type="project" value="TreeGrafter"/>
</dbReference>
<keyword evidence="8 9" id="KW-0472">Membrane</keyword>
<dbReference type="InterPro" id="IPR007705">
    <property type="entry name" value="Vesicle_trsprt_v-SNARE_N"/>
</dbReference>
<dbReference type="Pfam" id="PF05008">
    <property type="entry name" value="V-SNARE"/>
    <property type="match status" value="1"/>
</dbReference>
<sequence length="225" mass="25271">MTSIFESYHEEFVTLTTDLSRNISHASTYETNPAARSGQLRQANVLLGQADDLLKQMEVEARSTPDAPTRRDLQAKVASYKKSLASVRRDYQTAVEKTERQGLMSTADGLEHLYSQAGASKEHRERLLKTGDKLNEQSEMLANSKRTILEIEGVAGEITTELGRNRETIQSAHGKVREVSAMTANARRLVHNMSKREVQQRFILWGIALLLLLAVILVIYFAVKK</sequence>
<protein>
    <submittedName>
        <fullName evidence="11">Soluble NSF attachment protein receptor</fullName>
    </submittedName>
</protein>
<reference evidence="11" key="1">
    <citation type="submission" date="2021-02" db="EMBL/GenBank/DDBJ databases">
        <title>First Annotated Genome of the Yellow-green Alga Tribonema minus.</title>
        <authorList>
            <person name="Mahan K.M."/>
        </authorList>
    </citation>
    <scope>NUCLEOTIDE SEQUENCE</scope>
    <source>
        <strain evidence="11">UTEX B ZZ1240</strain>
    </source>
</reference>
<dbReference type="SUPFAM" id="SSF58038">
    <property type="entry name" value="SNARE fusion complex"/>
    <property type="match status" value="1"/>
</dbReference>
<evidence type="ECO:0000256" key="8">
    <source>
        <dbReference type="ARBA" id="ARBA00023136"/>
    </source>
</evidence>
<evidence type="ECO:0000256" key="1">
    <source>
        <dbReference type="ARBA" id="ARBA00004211"/>
    </source>
</evidence>
<evidence type="ECO:0000313" key="11">
    <source>
        <dbReference type="EMBL" id="KAG5185411.1"/>
    </source>
</evidence>
<dbReference type="AlphaFoldDB" id="A0A836CJ32"/>
<keyword evidence="12" id="KW-1185">Reference proteome</keyword>
<keyword evidence="7" id="KW-0175">Coiled coil</keyword>
<evidence type="ECO:0000313" key="12">
    <source>
        <dbReference type="Proteomes" id="UP000664859"/>
    </source>
</evidence>
<keyword evidence="4 9" id="KW-0812">Transmembrane</keyword>
<dbReference type="GO" id="GO:0005794">
    <property type="term" value="C:Golgi apparatus"/>
    <property type="evidence" value="ECO:0007669"/>
    <property type="project" value="TreeGrafter"/>
</dbReference>
<keyword evidence="5" id="KW-0653">Protein transport</keyword>
<feature type="transmembrane region" description="Helical" evidence="9">
    <location>
        <begin position="202"/>
        <end position="223"/>
    </location>
</feature>
<comment type="caution">
    <text evidence="11">The sequence shown here is derived from an EMBL/GenBank/DDBJ whole genome shotgun (WGS) entry which is preliminary data.</text>
</comment>
<evidence type="ECO:0000256" key="3">
    <source>
        <dbReference type="ARBA" id="ARBA00022448"/>
    </source>
</evidence>
<dbReference type="Gene3D" id="1.20.58.400">
    <property type="entry name" value="t-snare proteins"/>
    <property type="match status" value="1"/>
</dbReference>
<dbReference type="EMBL" id="JAFCMP010000134">
    <property type="protein sequence ID" value="KAG5185411.1"/>
    <property type="molecule type" value="Genomic_DNA"/>
</dbReference>
<proteinExistence type="inferred from homology"/>